<evidence type="ECO:0000256" key="1">
    <source>
        <dbReference type="SAM" id="MobiDB-lite"/>
    </source>
</evidence>
<sequence>MATARGKELSTGVDSFVSYPSAGDPSDDERIFLFLDETNPPKNKDILQKPRARTSAKQPLAHKPTQGKEPERTYGESPLQAKQERGHSKKTEKHETNERSSYHHRSPARSRSKHNINHNIASQSASHFEEASTAQGTSGQHRAPRDNSDRSKLDREQISRLNDRFGPHDQMQRAASIPMVEPTNHGTPEVNQFNNSAGQVYDGYGTCYGQPRYKLKNFPTETYGYYKSMLEYQKAYLSATDQCIKAEHRRKWDADYSKLKGSNGIFLVEVPLGHPLRRAILLMDTRIDTKMSPWEDLPCAPKP</sequence>
<organism evidence="2 3">
    <name type="scientific">Sclerotinia sclerotiorum (strain ATCC 18683 / 1980 / Ss-1)</name>
    <name type="common">White mold</name>
    <name type="synonym">Whetzelinia sclerotiorum</name>
    <dbReference type="NCBI Taxonomy" id="665079"/>
    <lineage>
        <taxon>Eukaryota</taxon>
        <taxon>Fungi</taxon>
        <taxon>Dikarya</taxon>
        <taxon>Ascomycota</taxon>
        <taxon>Pezizomycotina</taxon>
        <taxon>Leotiomycetes</taxon>
        <taxon>Helotiales</taxon>
        <taxon>Sclerotiniaceae</taxon>
        <taxon>Sclerotinia</taxon>
    </lineage>
</organism>
<feature type="compositionally biased region" description="Basic and acidic residues" evidence="1">
    <location>
        <begin position="143"/>
        <end position="153"/>
    </location>
</feature>
<gene>
    <name evidence="2" type="ORF">sscle_09g070660</name>
</gene>
<proteinExistence type="predicted"/>
<reference evidence="3" key="1">
    <citation type="journal article" date="2017" name="Genome Biol. Evol.">
        <title>The complete genome sequence of the phytopathogenic fungus Sclerotinia sclerotiorum reveals insights into the genome architecture of broad host range pathogens.</title>
        <authorList>
            <person name="Derbyshire M."/>
            <person name="Denton-Giles M."/>
            <person name="Hegedus D."/>
            <person name="Seifbarghy S."/>
            <person name="Rollins J."/>
            <person name="van Kan J."/>
            <person name="Seidl M.F."/>
            <person name="Faino L."/>
            <person name="Mbengue M."/>
            <person name="Navaud O."/>
            <person name="Raffaele S."/>
            <person name="Hammond-Kosack K."/>
            <person name="Heard S."/>
            <person name="Oliver R."/>
        </authorList>
    </citation>
    <scope>NUCLEOTIDE SEQUENCE [LARGE SCALE GENOMIC DNA]</scope>
    <source>
        <strain evidence="3">ATCC 18683 / 1980 / Ss-1</strain>
    </source>
</reference>
<dbReference type="AlphaFoldDB" id="A0A1D9QBI9"/>
<feature type="compositionally biased region" description="Polar residues" evidence="1">
    <location>
        <begin position="117"/>
        <end position="140"/>
    </location>
</feature>
<dbReference type="KEGG" id="ssl:SS1G_10687"/>
<dbReference type="OrthoDB" id="10494879at2759"/>
<evidence type="ECO:0000313" key="2">
    <source>
        <dbReference type="EMBL" id="APA12296.1"/>
    </source>
</evidence>
<dbReference type="VEuPathDB" id="FungiDB:sscle_09g070660"/>
<feature type="compositionally biased region" description="Basic residues" evidence="1">
    <location>
        <begin position="102"/>
        <end position="116"/>
    </location>
</feature>
<dbReference type="EMBL" id="CP017822">
    <property type="protein sequence ID" value="APA12296.1"/>
    <property type="molecule type" value="Genomic_DNA"/>
</dbReference>
<name>A0A1D9QBI9_SCLS1</name>
<evidence type="ECO:0000313" key="3">
    <source>
        <dbReference type="Proteomes" id="UP000177798"/>
    </source>
</evidence>
<feature type="region of interest" description="Disordered" evidence="1">
    <location>
        <begin position="1"/>
        <end position="153"/>
    </location>
</feature>
<protein>
    <submittedName>
        <fullName evidence="2">Uncharacterized protein</fullName>
    </submittedName>
</protein>
<dbReference type="Proteomes" id="UP000177798">
    <property type="component" value="Chromosome 9"/>
</dbReference>
<dbReference type="RefSeq" id="XP_001588240.1">
    <property type="nucleotide sequence ID" value="XM_001588190.1"/>
</dbReference>
<feature type="compositionally biased region" description="Basic and acidic residues" evidence="1">
    <location>
        <begin position="92"/>
        <end position="101"/>
    </location>
</feature>
<accession>A0A1D9QBI9</accession>